<dbReference type="GO" id="GO:0032259">
    <property type="term" value="P:methylation"/>
    <property type="evidence" value="ECO:0007669"/>
    <property type="project" value="UniProtKB-KW"/>
</dbReference>
<dbReference type="CDD" id="cd02440">
    <property type="entry name" value="AdoMet_MTases"/>
    <property type="match status" value="1"/>
</dbReference>
<dbReference type="SUPFAM" id="SSF53335">
    <property type="entry name" value="S-adenosyl-L-methionine-dependent methyltransferases"/>
    <property type="match status" value="1"/>
</dbReference>
<feature type="domain" description="Methyltransferase" evidence="3">
    <location>
        <begin position="57"/>
        <end position="153"/>
    </location>
</feature>
<proteinExistence type="predicted"/>
<dbReference type="InterPro" id="IPR051052">
    <property type="entry name" value="Diverse_substrate_MTase"/>
</dbReference>
<evidence type="ECO:0000259" key="3">
    <source>
        <dbReference type="Pfam" id="PF13847"/>
    </source>
</evidence>
<dbReference type="PANTHER" id="PTHR44942:SF4">
    <property type="entry name" value="METHYLTRANSFERASE TYPE 11 DOMAIN-CONTAINING PROTEIN"/>
    <property type="match status" value="1"/>
</dbReference>
<sequence length="259" mass="29227">MRLIDPSTLPGWLRPHSIDWYKQLSNLQGIYKYPWNSTLTEPNGESIFDEEVVRSIKNKKALDVGCGHGEYANQLSPVAKEIVGFDVTDNFIKVGKENKKPNVSFVVGNAKHGLPFKSDEFDCAYIRKGPTSAYSSLKQVVKEGGEILGLHPGDESGKELQHLFPNLFETSQGTSIKDTINQILEICNFSHSELEVINSIEYLHTPMDVLKLRCFGQNLKIYETLKEENISEITKIFEQNATKDGLPIHFSHYIVRANV</sequence>
<dbReference type="RefSeq" id="WP_213098162.1">
    <property type="nucleotide sequence ID" value="NZ_JAGYPN010000002.1"/>
</dbReference>
<evidence type="ECO:0000313" key="5">
    <source>
        <dbReference type="Proteomes" id="UP000676456"/>
    </source>
</evidence>
<keyword evidence="1 4" id="KW-0489">Methyltransferase</keyword>
<dbReference type="EMBL" id="JAGYPN010000002">
    <property type="protein sequence ID" value="MBS4223127.1"/>
    <property type="molecule type" value="Genomic_DNA"/>
</dbReference>
<dbReference type="PANTHER" id="PTHR44942">
    <property type="entry name" value="METHYLTRANSF_11 DOMAIN-CONTAINING PROTEIN"/>
    <property type="match status" value="1"/>
</dbReference>
<dbReference type="InterPro" id="IPR025714">
    <property type="entry name" value="Methyltranfer_dom"/>
</dbReference>
<accession>A0A942UPF7</accession>
<keyword evidence="5" id="KW-1185">Reference proteome</keyword>
<comment type="caution">
    <text evidence="4">The sequence shown here is derived from an EMBL/GenBank/DDBJ whole genome shotgun (WGS) entry which is preliminary data.</text>
</comment>
<dbReference type="GO" id="GO:0008757">
    <property type="term" value="F:S-adenosylmethionine-dependent methyltransferase activity"/>
    <property type="evidence" value="ECO:0007669"/>
    <property type="project" value="InterPro"/>
</dbReference>
<dbReference type="Proteomes" id="UP000676456">
    <property type="component" value="Unassembled WGS sequence"/>
</dbReference>
<evidence type="ECO:0000313" key="4">
    <source>
        <dbReference type="EMBL" id="MBS4223127.1"/>
    </source>
</evidence>
<name>A0A942UPF7_9BACI</name>
<protein>
    <submittedName>
        <fullName evidence="4">Methyltransferase domain-containing protein</fullName>
    </submittedName>
</protein>
<dbReference type="Gene3D" id="3.40.50.150">
    <property type="entry name" value="Vaccinia Virus protein VP39"/>
    <property type="match status" value="1"/>
</dbReference>
<dbReference type="AlphaFoldDB" id="A0A942UPF7"/>
<organism evidence="4 5">
    <name type="scientific">Lederbergia citrea</name>
    <dbReference type="NCBI Taxonomy" id="2833581"/>
    <lineage>
        <taxon>Bacteria</taxon>
        <taxon>Bacillati</taxon>
        <taxon>Bacillota</taxon>
        <taxon>Bacilli</taxon>
        <taxon>Bacillales</taxon>
        <taxon>Bacillaceae</taxon>
        <taxon>Lederbergia</taxon>
    </lineage>
</organism>
<reference evidence="4 5" key="1">
    <citation type="submission" date="2021-05" db="EMBL/GenBank/DDBJ databases">
        <title>Novel Bacillus species.</title>
        <authorList>
            <person name="Liu G."/>
        </authorList>
    </citation>
    <scope>NUCLEOTIDE SEQUENCE [LARGE SCALE GENOMIC DNA]</scope>
    <source>
        <strain evidence="4 5">FJAT-49682</strain>
    </source>
</reference>
<evidence type="ECO:0000256" key="1">
    <source>
        <dbReference type="ARBA" id="ARBA00022603"/>
    </source>
</evidence>
<dbReference type="Pfam" id="PF13847">
    <property type="entry name" value="Methyltransf_31"/>
    <property type="match status" value="1"/>
</dbReference>
<evidence type="ECO:0000256" key="2">
    <source>
        <dbReference type="ARBA" id="ARBA00022679"/>
    </source>
</evidence>
<dbReference type="InterPro" id="IPR029063">
    <property type="entry name" value="SAM-dependent_MTases_sf"/>
</dbReference>
<keyword evidence="2" id="KW-0808">Transferase</keyword>
<gene>
    <name evidence="4" type="ORF">KHA91_10270</name>
</gene>